<keyword evidence="1" id="KW-0812">Transmembrane</keyword>
<keyword evidence="1" id="KW-1133">Transmembrane helix</keyword>
<comment type="caution">
    <text evidence="2">The sequence shown here is derived from an EMBL/GenBank/DDBJ whole genome shotgun (WGS) entry which is preliminary data.</text>
</comment>
<dbReference type="AlphaFoldDB" id="A0A917TPC3"/>
<evidence type="ECO:0000313" key="3">
    <source>
        <dbReference type="Proteomes" id="UP000618460"/>
    </source>
</evidence>
<dbReference type="Proteomes" id="UP000618460">
    <property type="component" value="Unassembled WGS sequence"/>
</dbReference>
<keyword evidence="1" id="KW-0472">Membrane</keyword>
<dbReference type="OrthoDB" id="2452361at2"/>
<accession>A0A917TPC3</accession>
<dbReference type="RefSeq" id="WP_117154064.1">
    <property type="nucleotide sequence ID" value="NZ_BMLG01000006.1"/>
</dbReference>
<sequence length="200" mass="23073">MKKLFFLFSFIGLIFVIVIGGWALLSVNEMPQDPRVKNITESKYTIETPKLAQQSTISEKPNSEVNSQTVQENVEVNLPSSQLTEKEIKQQYRDAFQSLELQTLEKVNNLLLAAFNEFQEKKERGEKIAYYSFFIKYKSAAEKLEENTNVAFDKLYSALQEDLSANGYDPDAATEFKERYEKTKNESKTSILNKALDYYN</sequence>
<keyword evidence="3" id="KW-1185">Reference proteome</keyword>
<feature type="transmembrane region" description="Helical" evidence="1">
    <location>
        <begin position="6"/>
        <end position="27"/>
    </location>
</feature>
<dbReference type="EMBL" id="BMLG01000006">
    <property type="protein sequence ID" value="GGM30649.1"/>
    <property type="molecule type" value="Genomic_DNA"/>
</dbReference>
<gene>
    <name evidence="2" type="ORF">GCM10011351_16000</name>
</gene>
<evidence type="ECO:0000256" key="1">
    <source>
        <dbReference type="SAM" id="Phobius"/>
    </source>
</evidence>
<evidence type="ECO:0000313" key="2">
    <source>
        <dbReference type="EMBL" id="GGM30649.1"/>
    </source>
</evidence>
<proteinExistence type="predicted"/>
<organism evidence="2 3">
    <name type="scientific">Paraliobacillus quinghaiensis</name>
    <dbReference type="NCBI Taxonomy" id="470815"/>
    <lineage>
        <taxon>Bacteria</taxon>
        <taxon>Bacillati</taxon>
        <taxon>Bacillota</taxon>
        <taxon>Bacilli</taxon>
        <taxon>Bacillales</taxon>
        <taxon>Bacillaceae</taxon>
        <taxon>Paraliobacillus</taxon>
    </lineage>
</organism>
<protein>
    <submittedName>
        <fullName evidence="2">Uncharacterized protein</fullName>
    </submittedName>
</protein>
<reference evidence="2" key="2">
    <citation type="submission" date="2020-09" db="EMBL/GenBank/DDBJ databases">
        <authorList>
            <person name="Sun Q."/>
            <person name="Zhou Y."/>
        </authorList>
    </citation>
    <scope>NUCLEOTIDE SEQUENCE</scope>
    <source>
        <strain evidence="2">CGMCC 1.6333</strain>
    </source>
</reference>
<name>A0A917TPC3_9BACI</name>
<reference evidence="2" key="1">
    <citation type="journal article" date="2014" name="Int. J. Syst. Evol. Microbiol.">
        <title>Complete genome sequence of Corynebacterium casei LMG S-19264T (=DSM 44701T), isolated from a smear-ripened cheese.</title>
        <authorList>
            <consortium name="US DOE Joint Genome Institute (JGI-PGF)"/>
            <person name="Walter F."/>
            <person name="Albersmeier A."/>
            <person name="Kalinowski J."/>
            <person name="Ruckert C."/>
        </authorList>
    </citation>
    <scope>NUCLEOTIDE SEQUENCE</scope>
    <source>
        <strain evidence="2">CGMCC 1.6333</strain>
    </source>
</reference>